<feature type="binding site" evidence="11">
    <location>
        <position position="266"/>
    </location>
    <ligand>
        <name>substrate</name>
    </ligand>
</feature>
<comment type="subunit">
    <text evidence="3 12">The glycine cleavage system is composed of four proteins: P, T, L and H.</text>
</comment>
<dbReference type="InterPro" id="IPR028896">
    <property type="entry name" value="GcvT/YgfZ/DmdA"/>
</dbReference>
<gene>
    <name evidence="16" type="primary">GCV1</name>
    <name evidence="16" type="ORF">OC846_000090</name>
</gene>
<evidence type="ECO:0000256" key="12">
    <source>
        <dbReference type="RuleBase" id="RU003981"/>
    </source>
</evidence>
<evidence type="ECO:0000256" key="1">
    <source>
        <dbReference type="ARBA" id="ARBA00004173"/>
    </source>
</evidence>
<evidence type="ECO:0000256" key="10">
    <source>
        <dbReference type="ARBA" id="ARBA00047665"/>
    </source>
</evidence>
<dbReference type="Gene3D" id="4.10.1250.10">
    <property type="entry name" value="Aminomethyltransferase fragment"/>
    <property type="match status" value="1"/>
</dbReference>
<dbReference type="PANTHER" id="PTHR43757:SF2">
    <property type="entry name" value="AMINOMETHYLTRANSFERASE, MITOCHONDRIAL"/>
    <property type="match status" value="1"/>
</dbReference>
<evidence type="ECO:0000256" key="13">
    <source>
        <dbReference type="SAM" id="MobiDB-lite"/>
    </source>
</evidence>
<keyword evidence="7 12" id="KW-0809">Transit peptide</keyword>
<dbReference type="FunFam" id="2.40.30.110:FF:000002">
    <property type="entry name" value="Aminomethyltransferase"/>
    <property type="match status" value="1"/>
</dbReference>
<dbReference type="InterPro" id="IPR027266">
    <property type="entry name" value="TrmE/GcvT-like"/>
</dbReference>
<dbReference type="EMBL" id="JAPDMZ010000001">
    <property type="protein sequence ID" value="KAK0558097.1"/>
    <property type="molecule type" value="Genomic_DNA"/>
</dbReference>
<comment type="subcellular location">
    <subcellularLocation>
        <location evidence="1 12">Mitochondrion</location>
    </subcellularLocation>
</comment>
<comment type="caution">
    <text evidence="16">The sequence shown here is derived from an EMBL/GenBank/DDBJ whole genome shotgun (WGS) entry which is preliminary data.</text>
</comment>
<evidence type="ECO:0000256" key="3">
    <source>
        <dbReference type="ARBA" id="ARBA00011690"/>
    </source>
</evidence>
<dbReference type="NCBIfam" id="NF001567">
    <property type="entry name" value="PRK00389.1"/>
    <property type="match status" value="1"/>
</dbReference>
<evidence type="ECO:0000256" key="8">
    <source>
        <dbReference type="ARBA" id="ARBA00023128"/>
    </source>
</evidence>
<evidence type="ECO:0000256" key="4">
    <source>
        <dbReference type="ARBA" id="ARBA00012616"/>
    </source>
</evidence>
<dbReference type="AlphaFoldDB" id="A0AAN6GWN2"/>
<feature type="region of interest" description="Disordered" evidence="13">
    <location>
        <begin position="1"/>
        <end position="37"/>
    </location>
</feature>
<feature type="domain" description="GCVT N-terminal" evidence="14">
    <location>
        <begin position="65"/>
        <end position="329"/>
    </location>
</feature>
<dbReference type="GO" id="GO:0008483">
    <property type="term" value="F:transaminase activity"/>
    <property type="evidence" value="ECO:0007669"/>
    <property type="project" value="UniProtKB-KW"/>
</dbReference>
<reference evidence="16" key="1">
    <citation type="journal article" date="2023" name="PhytoFront">
        <title>Draft Genome Resources of Seven Strains of Tilletia horrida, Causal Agent of Kernel Smut of Rice.</title>
        <authorList>
            <person name="Khanal S."/>
            <person name="Antony Babu S."/>
            <person name="Zhou X.G."/>
        </authorList>
    </citation>
    <scope>NUCLEOTIDE SEQUENCE</scope>
    <source>
        <strain evidence="16">TX6</strain>
    </source>
</reference>
<evidence type="ECO:0000256" key="9">
    <source>
        <dbReference type="ARBA" id="ARBA00031395"/>
    </source>
</evidence>
<evidence type="ECO:0000256" key="7">
    <source>
        <dbReference type="ARBA" id="ARBA00022946"/>
    </source>
</evidence>
<protein>
    <recommendedName>
        <fullName evidence="4 12">Aminomethyltransferase</fullName>
        <ecNumber evidence="4 12">2.1.2.10</ecNumber>
    </recommendedName>
    <alternativeName>
        <fullName evidence="9 12">Glycine cleavage system T protein</fullName>
    </alternativeName>
</protein>
<proteinExistence type="inferred from homology"/>
<evidence type="ECO:0000313" key="17">
    <source>
        <dbReference type="Proteomes" id="UP001176517"/>
    </source>
</evidence>
<accession>A0AAN6GWN2</accession>
<dbReference type="InterPro" id="IPR006222">
    <property type="entry name" value="GCVT_N"/>
</dbReference>
<dbReference type="InterPro" id="IPR029043">
    <property type="entry name" value="GcvT/YgfZ_C"/>
</dbReference>
<keyword evidence="6 12" id="KW-0808">Transferase</keyword>
<dbReference type="GO" id="GO:0005960">
    <property type="term" value="C:glycine cleavage complex"/>
    <property type="evidence" value="ECO:0007669"/>
    <property type="project" value="InterPro"/>
</dbReference>
<dbReference type="FunFam" id="4.10.1250.10:FF:000002">
    <property type="entry name" value="Aminomethyltransferase"/>
    <property type="match status" value="1"/>
</dbReference>
<dbReference type="InterPro" id="IPR006223">
    <property type="entry name" value="GcvT"/>
</dbReference>
<name>A0AAN6GWN2_9BASI</name>
<dbReference type="Pfam" id="PF08669">
    <property type="entry name" value="GCV_T_C"/>
    <property type="match status" value="1"/>
</dbReference>
<dbReference type="PIRSF" id="PIRSF006487">
    <property type="entry name" value="GcvT"/>
    <property type="match status" value="1"/>
</dbReference>
<dbReference type="PANTHER" id="PTHR43757">
    <property type="entry name" value="AMINOMETHYLTRANSFERASE"/>
    <property type="match status" value="1"/>
</dbReference>
<comment type="similarity">
    <text evidence="2 12">Belongs to the GcvT family.</text>
</comment>
<evidence type="ECO:0000313" key="16">
    <source>
        <dbReference type="EMBL" id="KAK0558097.1"/>
    </source>
</evidence>
<dbReference type="GO" id="GO:0006546">
    <property type="term" value="P:glycine catabolic process"/>
    <property type="evidence" value="ECO:0007669"/>
    <property type="project" value="InterPro"/>
</dbReference>
<evidence type="ECO:0000256" key="11">
    <source>
        <dbReference type="PIRSR" id="PIRSR006487-1"/>
    </source>
</evidence>
<dbReference type="Proteomes" id="UP001176517">
    <property type="component" value="Unassembled WGS sequence"/>
</dbReference>
<dbReference type="Gene3D" id="3.30.1360.120">
    <property type="entry name" value="Probable tRNA modification gtpase trme, domain 1"/>
    <property type="match status" value="1"/>
</dbReference>
<keyword evidence="5 12" id="KW-0032">Aminotransferase</keyword>
<keyword evidence="8 12" id="KW-0496">Mitochondrion</keyword>
<comment type="function">
    <text evidence="12">The glycine cleavage system catalyzes the degradation of glycine.</text>
</comment>
<keyword evidence="17" id="KW-1185">Reference proteome</keyword>
<evidence type="ECO:0000256" key="5">
    <source>
        <dbReference type="ARBA" id="ARBA00022576"/>
    </source>
</evidence>
<dbReference type="SUPFAM" id="SSF103025">
    <property type="entry name" value="Folate-binding domain"/>
    <property type="match status" value="1"/>
</dbReference>
<dbReference type="EC" id="2.1.2.10" evidence="4 12"/>
<dbReference type="Gene3D" id="3.30.70.1400">
    <property type="entry name" value="Aminomethyltransferase beta-barrel domains"/>
    <property type="match status" value="1"/>
</dbReference>
<dbReference type="SUPFAM" id="SSF101790">
    <property type="entry name" value="Aminomethyltransferase beta-barrel domain"/>
    <property type="match status" value="1"/>
</dbReference>
<sequence>MFSVNASLRTTARRSAGRGLSRTTSSNLTAPAAAPAPAPAARSCSRSLNFSSSAPASSELARTGLYELHKKLGGKLVGFGGYEMPLSYSGQGQVASHHHVRNECGLFDVGHMVQHFFTGPGALAFLQKLTPSSLSSLAPFTSTLSVLLNEEGGILDDTVITKHADDRFYVVTNAGRRTEDLAWFESQLAEWNNGEEGSSKGQVKHEILDGWGLVALQGPKAAEVLAQLVDGLDLASLTFGKSAYAKVKGVECHIARGGYTGEDGFEISIPPADTVAVTEALLAISPTQPAGLAARDSLRLEAGMCLYGHDLDESVSPVEGALAWVVGKDRRAAADFLGAQRVLKELKEGPPRRRVGLLIESGPAAREGSVVLSEDGQTPIGVVTSGIPSPTLGQNIAMALVANGSHKAGTKLKVSVRNKIREAQVAKLPFVPSKFYRG</sequence>
<dbReference type="FunFam" id="3.30.70.1400:FF:000001">
    <property type="entry name" value="Aminomethyltransferase"/>
    <property type="match status" value="1"/>
</dbReference>
<evidence type="ECO:0000259" key="15">
    <source>
        <dbReference type="Pfam" id="PF08669"/>
    </source>
</evidence>
<feature type="compositionally biased region" description="Polar residues" evidence="13">
    <location>
        <begin position="1"/>
        <end position="10"/>
    </location>
</feature>
<feature type="domain" description="Aminomethyltransferase C-terminal" evidence="15">
    <location>
        <begin position="352"/>
        <end position="431"/>
    </location>
</feature>
<evidence type="ECO:0000256" key="2">
    <source>
        <dbReference type="ARBA" id="ARBA00008609"/>
    </source>
</evidence>
<comment type="catalytic activity">
    <reaction evidence="10 12">
        <text>N(6)-[(R)-S(8)-aminomethyldihydrolipoyl]-L-lysyl-[protein] + (6S)-5,6,7,8-tetrahydrofolate = N(6)-[(R)-dihydrolipoyl]-L-lysyl-[protein] + (6R)-5,10-methylene-5,6,7,8-tetrahydrofolate + NH4(+)</text>
        <dbReference type="Rhea" id="RHEA:16945"/>
        <dbReference type="Rhea" id="RHEA-COMP:10475"/>
        <dbReference type="Rhea" id="RHEA-COMP:10492"/>
        <dbReference type="ChEBI" id="CHEBI:15636"/>
        <dbReference type="ChEBI" id="CHEBI:28938"/>
        <dbReference type="ChEBI" id="CHEBI:57453"/>
        <dbReference type="ChEBI" id="CHEBI:83100"/>
        <dbReference type="ChEBI" id="CHEBI:83143"/>
        <dbReference type="EC" id="2.1.2.10"/>
    </reaction>
</comment>
<dbReference type="GO" id="GO:0005739">
    <property type="term" value="C:mitochondrion"/>
    <property type="evidence" value="ECO:0007669"/>
    <property type="project" value="UniProtKB-SubCell"/>
</dbReference>
<dbReference type="Gene3D" id="2.40.30.110">
    <property type="entry name" value="Aminomethyltransferase beta-barrel domains"/>
    <property type="match status" value="1"/>
</dbReference>
<dbReference type="InterPro" id="IPR013977">
    <property type="entry name" value="GcvT_C"/>
</dbReference>
<evidence type="ECO:0000259" key="14">
    <source>
        <dbReference type="Pfam" id="PF01571"/>
    </source>
</evidence>
<dbReference type="Pfam" id="PF01571">
    <property type="entry name" value="GCV_T"/>
    <property type="match status" value="1"/>
</dbReference>
<evidence type="ECO:0000256" key="6">
    <source>
        <dbReference type="ARBA" id="ARBA00022679"/>
    </source>
</evidence>
<dbReference type="GO" id="GO:0004047">
    <property type="term" value="F:aminomethyltransferase activity"/>
    <property type="evidence" value="ECO:0007669"/>
    <property type="project" value="UniProtKB-EC"/>
</dbReference>
<organism evidence="16 17">
    <name type="scientific">Tilletia horrida</name>
    <dbReference type="NCBI Taxonomy" id="155126"/>
    <lineage>
        <taxon>Eukaryota</taxon>
        <taxon>Fungi</taxon>
        <taxon>Dikarya</taxon>
        <taxon>Basidiomycota</taxon>
        <taxon>Ustilaginomycotina</taxon>
        <taxon>Exobasidiomycetes</taxon>
        <taxon>Tilletiales</taxon>
        <taxon>Tilletiaceae</taxon>
        <taxon>Tilletia</taxon>
    </lineage>
</organism>
<dbReference type="NCBIfam" id="TIGR00528">
    <property type="entry name" value="gcvT"/>
    <property type="match status" value="1"/>
</dbReference>